<feature type="chain" id="PRO_5043769192" evidence="2">
    <location>
        <begin position="18"/>
        <end position="596"/>
    </location>
</feature>
<dbReference type="RefSeq" id="WP_321396443.1">
    <property type="nucleotide sequence ID" value="NZ_CP139487.1"/>
</dbReference>
<keyword evidence="2" id="KW-0732">Signal</keyword>
<dbReference type="AlphaFoldDB" id="A0AAX4HQZ1"/>
<proteinExistence type="predicted"/>
<keyword evidence="4" id="KW-1185">Reference proteome</keyword>
<dbReference type="KEGG" id="psti:SOO65_02525"/>
<evidence type="ECO:0000313" key="4">
    <source>
        <dbReference type="Proteomes" id="UP001324634"/>
    </source>
</evidence>
<protein>
    <submittedName>
        <fullName evidence="3">Uncharacterized protein</fullName>
    </submittedName>
</protein>
<sequence>MKKLILTLLLLSTHAWSADEIKEISDDELNKKLISTIKDFEVEGALEGSAEFKDCKEQNKFDASLSPTQKESNAQKAVDCIKEKLSKKKNADELAKLSDALGLQSYGLVGSKSTKDITEYFGNKMYKALTGVDRDEKDYKKMAEAMKFKNRKMVDQKVFIQLYRTQLMKNSMFEVSRFCFENFRQADTEGKEVSSTGKSFGEYWIGFFNKHPAPDQSASETDKAAYAKLFTDTGSKGFGTFSDTGSKEAIYQNIFQSLDVNQPDKFKIVETFFMNCAMQIVPLCKIFEADPKNEKTGANACLAKDKTQKYRKAIADAKKIIEGMEKNMDGSSSGMKVADVTFYDPTAEGENSIDSLTNYTSADFVGDGSPKDSQLTKKQDECAQNPENSGCEDFIVVDDSLAKVEHTMDMDLRMKKEVEIARVKALVADDKKKLEEYLTENGYLDLLEKLKKDPNLNIEKEIGNVYEARREAALAELKNKMGSRQMTADQAKEGNKKADAIKANVQESKEERTRLAQVVMFNNIITGYIGLSNKKGETLGRNINVLKKETQGLETANVDSSLFENLKTSVDGESTVKGGLFEDAVILDNILGKSGN</sequence>
<evidence type="ECO:0000313" key="3">
    <source>
        <dbReference type="EMBL" id="WPU65615.1"/>
    </source>
</evidence>
<reference evidence="3 4" key="1">
    <citation type="submission" date="2023-11" db="EMBL/GenBank/DDBJ databases">
        <title>Peredibacter starrii A3.12.</title>
        <authorList>
            <person name="Mitchell R.J."/>
        </authorList>
    </citation>
    <scope>NUCLEOTIDE SEQUENCE [LARGE SCALE GENOMIC DNA]</scope>
    <source>
        <strain evidence="3 4">A3.12</strain>
    </source>
</reference>
<organism evidence="3 4">
    <name type="scientific">Peredibacter starrii</name>
    <dbReference type="NCBI Taxonomy" id="28202"/>
    <lineage>
        <taxon>Bacteria</taxon>
        <taxon>Pseudomonadati</taxon>
        <taxon>Bdellovibrionota</taxon>
        <taxon>Bacteriovoracia</taxon>
        <taxon>Bacteriovoracales</taxon>
        <taxon>Bacteriovoracaceae</taxon>
        <taxon>Peredibacter</taxon>
    </lineage>
</organism>
<dbReference type="Proteomes" id="UP001324634">
    <property type="component" value="Chromosome"/>
</dbReference>
<feature type="region of interest" description="Disordered" evidence="1">
    <location>
        <begin position="366"/>
        <end position="389"/>
    </location>
</feature>
<evidence type="ECO:0000256" key="1">
    <source>
        <dbReference type="SAM" id="MobiDB-lite"/>
    </source>
</evidence>
<gene>
    <name evidence="3" type="ORF">SOO65_02525</name>
</gene>
<name>A0AAX4HQZ1_9BACT</name>
<dbReference type="EMBL" id="CP139487">
    <property type="protein sequence ID" value="WPU65615.1"/>
    <property type="molecule type" value="Genomic_DNA"/>
</dbReference>
<evidence type="ECO:0000256" key="2">
    <source>
        <dbReference type="SAM" id="SignalP"/>
    </source>
</evidence>
<feature type="signal peptide" evidence="2">
    <location>
        <begin position="1"/>
        <end position="17"/>
    </location>
</feature>
<accession>A0AAX4HQZ1</accession>